<accession>A0A8F5RCS7</accession>
<dbReference type="EMBL" id="MZ089805">
    <property type="protein sequence ID" value="QXN75278.1"/>
    <property type="molecule type" value="Genomic_DNA"/>
</dbReference>
<feature type="region of interest" description="Disordered" evidence="1">
    <location>
        <begin position="365"/>
        <end position="393"/>
    </location>
</feature>
<feature type="transmembrane region" description="Helical" evidence="2">
    <location>
        <begin position="12"/>
        <end position="33"/>
    </location>
</feature>
<organism evidence="3">
    <name type="scientific">Microvirus mar59</name>
    <dbReference type="NCBI Taxonomy" id="2851195"/>
    <lineage>
        <taxon>Viruses</taxon>
        <taxon>Monodnaviria</taxon>
        <taxon>Sangervirae</taxon>
        <taxon>Phixviricota</taxon>
        <taxon>Malgrandaviricetes</taxon>
        <taxon>Petitvirales</taxon>
        <taxon>Microviridae</taxon>
    </lineage>
</organism>
<reference evidence="3" key="1">
    <citation type="submission" date="2021-04" db="EMBL/GenBank/DDBJ databases">
        <title>Genomes of microviruses identified in yellow-bellied marmot fecal samples.</title>
        <authorList>
            <person name="Varsani A."/>
            <person name="Kraberger S."/>
            <person name="Chatterjee A."/>
            <person name="Richet C."/>
            <person name="Fontenele R.S."/>
            <person name="Schmidlin K."/>
            <person name="Blumstein D.T."/>
        </authorList>
    </citation>
    <scope>NUCLEOTIDE SEQUENCE</scope>
    <source>
        <strain evidence="3">Mar59</strain>
    </source>
</reference>
<feature type="compositionally biased region" description="Basic and acidic residues" evidence="1">
    <location>
        <begin position="368"/>
        <end position="386"/>
    </location>
</feature>
<name>A0A8F5RCS7_9VIRU</name>
<proteinExistence type="predicted"/>
<keyword evidence="2" id="KW-0812">Transmembrane</keyword>
<evidence type="ECO:0000256" key="2">
    <source>
        <dbReference type="SAM" id="Phobius"/>
    </source>
</evidence>
<keyword evidence="2" id="KW-1133">Transmembrane helix</keyword>
<sequence>MMVMRLKPNECWIWHGIGAAGLSLLGGIGSAVFSSNSSKSQINAQKEENQKNRDFNAEQASLARQYNTEMVQADRAYNDPNSVIDRLRAAGIHPALAYTQGTGINNVGVGSTGSQASANGSVGTSLPDYSGLARTGTSVASAIESIAGAQQKQALSALTAKETKWYDEVTRTGLLDTQAGIRLKGTMADLNVAERVETLQNVTNLEALYEETLARIENWDTDTLYKYRKAEAQDIDNAIRDSTMQYEIQMIKDKAKITTWQAEYAAKFFYWQMRAEQAKAHESEALADFYTQEAEKARRYIKEVLPVEFDKQTREYQWLADNTNTRMWIGLGLDVLGGMVDIANIKKLIFGTTDEEMVIDAGSSLDVNTKDRHGNKERRQSHERTTRRVRKRG</sequence>
<evidence type="ECO:0000256" key="1">
    <source>
        <dbReference type="SAM" id="MobiDB-lite"/>
    </source>
</evidence>
<evidence type="ECO:0000313" key="3">
    <source>
        <dbReference type="EMBL" id="QXN75278.1"/>
    </source>
</evidence>
<keyword evidence="2" id="KW-0472">Membrane</keyword>
<protein>
    <submittedName>
        <fullName evidence="3">DNA pilot protein</fullName>
    </submittedName>
</protein>